<proteinExistence type="predicted"/>
<dbReference type="PROSITE" id="PS51257">
    <property type="entry name" value="PROKAR_LIPOPROTEIN"/>
    <property type="match status" value="1"/>
</dbReference>
<keyword evidence="1" id="KW-0812">Transmembrane</keyword>
<dbReference type="InterPro" id="IPR025250">
    <property type="entry name" value="DUF4199"/>
</dbReference>
<feature type="transmembrane region" description="Helical" evidence="1">
    <location>
        <begin position="69"/>
        <end position="94"/>
    </location>
</feature>
<name>A0A1G9USL2_9BACT</name>
<reference evidence="2 3" key="1">
    <citation type="submission" date="2016-10" db="EMBL/GenBank/DDBJ databases">
        <authorList>
            <person name="de Groot N.N."/>
        </authorList>
    </citation>
    <scope>NUCLEOTIDE SEQUENCE [LARGE SCALE GENOMIC DNA]</scope>
    <source>
        <strain evidence="2 3">DSM 25186</strain>
    </source>
</reference>
<dbReference type="RefSeq" id="WP_143017506.1">
    <property type="nucleotide sequence ID" value="NZ_FNFO01000017.1"/>
</dbReference>
<dbReference type="Pfam" id="PF13858">
    <property type="entry name" value="DUF4199"/>
    <property type="match status" value="1"/>
</dbReference>
<gene>
    <name evidence="2" type="ORF">SAMN05421823_11762</name>
</gene>
<dbReference type="Proteomes" id="UP000198510">
    <property type="component" value="Unassembled WGS sequence"/>
</dbReference>
<dbReference type="AlphaFoldDB" id="A0A1G9USL2"/>
<evidence type="ECO:0000256" key="1">
    <source>
        <dbReference type="SAM" id="Phobius"/>
    </source>
</evidence>
<sequence>MKHTWPTYAVLMGLAGGVACIVYYLLLPLFCINPFWTAREGRVIIILAMLVGGMILFRRNQPDGRMHLWEGLFMGGISWSLLTALSAMGLYLIAQYIAPDLLENYIQLSLERLESMREQHVEKLGVESFEAMQQGIRALRAGGVVRDEVVKNAIYGFFLIPLISMIFRKQ</sequence>
<evidence type="ECO:0000313" key="3">
    <source>
        <dbReference type="Proteomes" id="UP000198510"/>
    </source>
</evidence>
<feature type="transmembrane region" description="Helical" evidence="1">
    <location>
        <begin position="7"/>
        <end position="26"/>
    </location>
</feature>
<keyword evidence="1" id="KW-1133">Transmembrane helix</keyword>
<protein>
    <recommendedName>
        <fullName evidence="4">DUF4199 domain-containing protein</fullName>
    </recommendedName>
</protein>
<dbReference type="STRING" id="1075417.SAMN05421823_11762"/>
<organism evidence="2 3">
    <name type="scientific">Catalinimonas alkaloidigena</name>
    <dbReference type="NCBI Taxonomy" id="1075417"/>
    <lineage>
        <taxon>Bacteria</taxon>
        <taxon>Pseudomonadati</taxon>
        <taxon>Bacteroidota</taxon>
        <taxon>Cytophagia</taxon>
        <taxon>Cytophagales</taxon>
        <taxon>Catalimonadaceae</taxon>
        <taxon>Catalinimonas</taxon>
    </lineage>
</organism>
<keyword evidence="3" id="KW-1185">Reference proteome</keyword>
<feature type="transmembrane region" description="Helical" evidence="1">
    <location>
        <begin position="41"/>
        <end position="57"/>
    </location>
</feature>
<evidence type="ECO:0000313" key="2">
    <source>
        <dbReference type="EMBL" id="SDM62797.1"/>
    </source>
</evidence>
<dbReference type="EMBL" id="FNFO01000017">
    <property type="protein sequence ID" value="SDM62797.1"/>
    <property type="molecule type" value="Genomic_DNA"/>
</dbReference>
<keyword evidence="1" id="KW-0472">Membrane</keyword>
<evidence type="ECO:0008006" key="4">
    <source>
        <dbReference type="Google" id="ProtNLM"/>
    </source>
</evidence>
<dbReference type="OrthoDB" id="963633at2"/>
<accession>A0A1G9USL2</accession>